<keyword evidence="12 19" id="KW-1015">Disulfide bond</keyword>
<dbReference type="PROSITE" id="PS00436">
    <property type="entry name" value="PEROXIDASE_2"/>
    <property type="match status" value="1"/>
</dbReference>
<dbReference type="PROSITE" id="PS00435">
    <property type="entry name" value="PEROXIDASE_1"/>
    <property type="match status" value="1"/>
</dbReference>
<dbReference type="SUPFAM" id="SSF48113">
    <property type="entry name" value="Heme-dependent peroxidases"/>
    <property type="match status" value="1"/>
</dbReference>
<feature type="disulfide bond" evidence="19">
    <location>
        <begin position="133"/>
        <end position="320"/>
    </location>
</feature>
<evidence type="ECO:0000256" key="11">
    <source>
        <dbReference type="ARBA" id="ARBA00023004"/>
    </source>
</evidence>
<evidence type="ECO:0000256" key="18">
    <source>
        <dbReference type="PIRSR" id="PIRSR600823-4"/>
    </source>
</evidence>
<dbReference type="InterPro" id="IPR010255">
    <property type="entry name" value="Haem_peroxidase_sf"/>
</dbReference>
<dbReference type="EMBL" id="CM017328">
    <property type="protein sequence ID" value="KAE8126182.1"/>
    <property type="molecule type" value="Genomic_DNA"/>
</dbReference>
<evidence type="ECO:0000256" key="12">
    <source>
        <dbReference type="ARBA" id="ARBA00023157"/>
    </source>
</evidence>
<dbReference type="FunFam" id="1.10.520.10:FF:000008">
    <property type="entry name" value="Peroxidase"/>
    <property type="match status" value="1"/>
</dbReference>
<comment type="cofactor">
    <cofactor evidence="17 20">
        <name>Ca(2+)</name>
        <dbReference type="ChEBI" id="CHEBI:29108"/>
    </cofactor>
    <text evidence="17 20">Binds 2 calcium ions per subunit.</text>
</comment>
<evidence type="ECO:0000256" key="17">
    <source>
        <dbReference type="PIRSR" id="PIRSR600823-3"/>
    </source>
</evidence>
<evidence type="ECO:0000256" key="8">
    <source>
        <dbReference type="ARBA" id="ARBA00022723"/>
    </source>
</evidence>
<feature type="region of interest" description="Disordered" evidence="21">
    <location>
        <begin position="148"/>
        <end position="172"/>
    </location>
</feature>
<keyword evidence="7 20" id="KW-0349">Heme</keyword>
<feature type="binding site" description="axial binding residue" evidence="17">
    <location>
        <position position="201"/>
    </location>
    <ligand>
        <name>heme b</name>
        <dbReference type="ChEBI" id="CHEBI:60344"/>
    </ligand>
    <ligandPart>
        <name>Fe</name>
        <dbReference type="ChEBI" id="CHEBI:18248"/>
    </ligandPart>
</feature>
<evidence type="ECO:0000259" key="22">
    <source>
        <dbReference type="PROSITE" id="PS50873"/>
    </source>
</evidence>
<feature type="domain" description="Plant heme peroxidase family profile" evidence="22">
    <location>
        <begin position="38"/>
        <end position="324"/>
    </location>
</feature>
<keyword evidence="5 20" id="KW-0964">Secreted</keyword>
<keyword evidence="13" id="KW-0325">Glycoprotein</keyword>
<keyword evidence="14 20" id="KW-0376">Hydrogen peroxide</keyword>
<protein>
    <recommendedName>
        <fullName evidence="4 20">Peroxidase</fullName>
        <ecNumber evidence="4 20">1.11.1.7</ecNumber>
    </recommendedName>
</protein>
<evidence type="ECO:0000256" key="6">
    <source>
        <dbReference type="ARBA" id="ARBA00022559"/>
    </source>
</evidence>
<evidence type="ECO:0000256" key="14">
    <source>
        <dbReference type="ARBA" id="ARBA00023324"/>
    </source>
</evidence>
<evidence type="ECO:0000313" key="24">
    <source>
        <dbReference type="Proteomes" id="UP000327013"/>
    </source>
</evidence>
<dbReference type="OrthoDB" id="2113341at2759"/>
<evidence type="ECO:0000256" key="19">
    <source>
        <dbReference type="PIRSR" id="PIRSR600823-5"/>
    </source>
</evidence>
<reference evidence="23 24" key="1">
    <citation type="submission" date="2019-06" db="EMBL/GenBank/DDBJ databases">
        <title>A chromosomal-level reference genome of Carpinus fangiana (Coryloideae, Betulaceae).</title>
        <authorList>
            <person name="Yang X."/>
            <person name="Wang Z."/>
            <person name="Zhang L."/>
            <person name="Hao G."/>
            <person name="Liu J."/>
            <person name="Yang Y."/>
        </authorList>
    </citation>
    <scope>NUCLEOTIDE SEQUENCE [LARGE SCALE GENOMIC DNA]</scope>
    <source>
        <strain evidence="23">Cfa_2016G</strain>
        <tissue evidence="23">Leaf</tissue>
    </source>
</reference>
<evidence type="ECO:0000256" key="15">
    <source>
        <dbReference type="PIRSR" id="PIRSR600823-1"/>
    </source>
</evidence>
<dbReference type="AlphaFoldDB" id="A0A5N6RV52"/>
<feature type="binding site" evidence="17">
    <location>
        <position position="101"/>
    </location>
    <ligand>
        <name>Ca(2+)</name>
        <dbReference type="ChEBI" id="CHEBI:29108"/>
        <label>1</label>
    </ligand>
</feature>
<evidence type="ECO:0000256" key="16">
    <source>
        <dbReference type="PIRSR" id="PIRSR600823-2"/>
    </source>
</evidence>
<keyword evidence="8 17" id="KW-0479">Metal-binding</keyword>
<feature type="binding site" evidence="17">
    <location>
        <position position="202"/>
    </location>
    <ligand>
        <name>Ca(2+)</name>
        <dbReference type="ChEBI" id="CHEBI:29108"/>
        <label>2</label>
    </ligand>
</feature>
<feature type="binding site" evidence="17">
    <location>
        <position position="245"/>
    </location>
    <ligand>
        <name>Ca(2+)</name>
        <dbReference type="ChEBI" id="CHEBI:29108"/>
        <label>2</label>
    </ligand>
</feature>
<evidence type="ECO:0000256" key="21">
    <source>
        <dbReference type="SAM" id="MobiDB-lite"/>
    </source>
</evidence>
<evidence type="ECO:0000256" key="1">
    <source>
        <dbReference type="ARBA" id="ARBA00000189"/>
    </source>
</evidence>
<comment type="similarity">
    <text evidence="3">Belongs to the peroxidase family. Ascorbate peroxidase subfamily.</text>
</comment>
<dbReference type="InterPro" id="IPR002016">
    <property type="entry name" value="Haem_peroxidase"/>
</dbReference>
<feature type="binding site" evidence="16">
    <location>
        <position position="171"/>
    </location>
    <ligand>
        <name>substrate</name>
    </ligand>
</feature>
<feature type="disulfide bond" evidence="19">
    <location>
        <begin position="81"/>
        <end position="86"/>
    </location>
</feature>
<evidence type="ECO:0000256" key="4">
    <source>
        <dbReference type="ARBA" id="ARBA00012313"/>
    </source>
</evidence>
<keyword evidence="24" id="KW-1185">Reference proteome</keyword>
<dbReference type="Pfam" id="PF00141">
    <property type="entry name" value="peroxidase"/>
    <property type="match status" value="1"/>
</dbReference>
<organism evidence="23 24">
    <name type="scientific">Carpinus fangiana</name>
    <dbReference type="NCBI Taxonomy" id="176857"/>
    <lineage>
        <taxon>Eukaryota</taxon>
        <taxon>Viridiplantae</taxon>
        <taxon>Streptophyta</taxon>
        <taxon>Embryophyta</taxon>
        <taxon>Tracheophyta</taxon>
        <taxon>Spermatophyta</taxon>
        <taxon>Magnoliopsida</taxon>
        <taxon>eudicotyledons</taxon>
        <taxon>Gunneridae</taxon>
        <taxon>Pentapetalae</taxon>
        <taxon>rosids</taxon>
        <taxon>fabids</taxon>
        <taxon>Fagales</taxon>
        <taxon>Betulaceae</taxon>
        <taxon>Carpinus</taxon>
    </lineage>
</organism>
<comment type="subcellular location">
    <subcellularLocation>
        <location evidence="20">Secreted</location>
    </subcellularLocation>
</comment>
<dbReference type="PROSITE" id="PS50873">
    <property type="entry name" value="PEROXIDASE_4"/>
    <property type="match status" value="1"/>
</dbReference>
<dbReference type="PRINTS" id="PR00458">
    <property type="entry name" value="PEROXIDASE"/>
</dbReference>
<evidence type="ECO:0000313" key="23">
    <source>
        <dbReference type="EMBL" id="KAE8126182.1"/>
    </source>
</evidence>
<feature type="binding site" evidence="17">
    <location>
        <position position="252"/>
    </location>
    <ligand>
        <name>Ca(2+)</name>
        <dbReference type="ChEBI" id="CHEBI:29108"/>
        <label>2</label>
    </ligand>
</feature>
<feature type="binding site" evidence="17">
    <location>
        <position position="89"/>
    </location>
    <ligand>
        <name>Ca(2+)</name>
        <dbReference type="ChEBI" id="CHEBI:29108"/>
        <label>1</label>
    </ligand>
</feature>
<dbReference type="InterPro" id="IPR033905">
    <property type="entry name" value="Secretory_peroxidase"/>
</dbReference>
<dbReference type="GO" id="GO:0020037">
    <property type="term" value="F:heme binding"/>
    <property type="evidence" value="ECO:0007669"/>
    <property type="project" value="UniProtKB-UniRule"/>
</dbReference>
<dbReference type="Gene3D" id="1.10.520.10">
    <property type="match status" value="1"/>
</dbReference>
<dbReference type="GO" id="GO:0005576">
    <property type="term" value="C:extracellular region"/>
    <property type="evidence" value="ECO:0007669"/>
    <property type="project" value="UniProtKB-SubCell"/>
</dbReference>
<feature type="binding site" evidence="17">
    <location>
        <position position="85"/>
    </location>
    <ligand>
        <name>Ca(2+)</name>
        <dbReference type="ChEBI" id="CHEBI:29108"/>
        <label>1</label>
    </ligand>
</feature>
<dbReference type="PRINTS" id="PR00461">
    <property type="entry name" value="PLPEROXIDASE"/>
</dbReference>
<dbReference type="CDD" id="cd00693">
    <property type="entry name" value="secretory_peroxidase"/>
    <property type="match status" value="1"/>
</dbReference>
<evidence type="ECO:0000256" key="20">
    <source>
        <dbReference type="RuleBase" id="RU362060"/>
    </source>
</evidence>
<comment type="catalytic activity">
    <reaction evidence="1 20">
        <text>2 a phenolic donor + H2O2 = 2 a phenolic radical donor + 2 H2O</text>
        <dbReference type="Rhea" id="RHEA:56136"/>
        <dbReference type="ChEBI" id="CHEBI:15377"/>
        <dbReference type="ChEBI" id="CHEBI:16240"/>
        <dbReference type="ChEBI" id="CHEBI:139520"/>
        <dbReference type="ChEBI" id="CHEBI:139521"/>
        <dbReference type="EC" id="1.11.1.7"/>
    </reaction>
</comment>
<feature type="binding site" evidence="17">
    <location>
        <position position="80"/>
    </location>
    <ligand>
        <name>Ca(2+)</name>
        <dbReference type="ChEBI" id="CHEBI:29108"/>
        <label>1</label>
    </ligand>
</feature>
<dbReference type="InterPro" id="IPR019794">
    <property type="entry name" value="Peroxidases_AS"/>
</dbReference>
<gene>
    <name evidence="23" type="ORF">FH972_020924</name>
</gene>
<dbReference type="PANTHER" id="PTHR31517:SF48">
    <property type="entry name" value="PEROXIDASE 16-RELATED"/>
    <property type="match status" value="1"/>
</dbReference>
<dbReference type="GO" id="GO:0046872">
    <property type="term" value="F:metal ion binding"/>
    <property type="evidence" value="ECO:0007669"/>
    <property type="project" value="UniProtKB-UniRule"/>
</dbReference>
<dbReference type="FunFam" id="1.10.420.10:FF:000006">
    <property type="entry name" value="Peroxidase"/>
    <property type="match status" value="1"/>
</dbReference>
<evidence type="ECO:0000256" key="5">
    <source>
        <dbReference type="ARBA" id="ARBA00022525"/>
    </source>
</evidence>
<comment type="similarity">
    <text evidence="20">Belongs to the peroxidase family. Classical plant (class III) peroxidase subfamily.</text>
</comment>
<comment type="cofactor">
    <cofactor evidence="17 20">
        <name>heme b</name>
        <dbReference type="ChEBI" id="CHEBI:60344"/>
    </cofactor>
    <text evidence="17 20">Binds 1 heme b (iron(II)-protoporphyrin IX) group per subunit.</text>
</comment>
<feature type="binding site" evidence="17">
    <location>
        <position position="247"/>
    </location>
    <ligand>
        <name>Ca(2+)</name>
        <dbReference type="ChEBI" id="CHEBI:29108"/>
        <label>2</label>
    </ligand>
</feature>
<dbReference type="GO" id="GO:0140825">
    <property type="term" value="F:lactoperoxidase activity"/>
    <property type="evidence" value="ECO:0007669"/>
    <property type="project" value="UniProtKB-EC"/>
</dbReference>
<dbReference type="PANTHER" id="PTHR31517">
    <property type="match status" value="1"/>
</dbReference>
<keyword evidence="9 17" id="KW-0106">Calcium</keyword>
<feature type="disulfide bond" evidence="19">
    <location>
        <begin position="48"/>
        <end position="127"/>
    </location>
</feature>
<dbReference type="InterPro" id="IPR000823">
    <property type="entry name" value="Peroxidase_pln"/>
</dbReference>
<dbReference type="EC" id="1.11.1.7" evidence="4 20"/>
<feature type="site" description="Transition state stabilizer" evidence="18">
    <location>
        <position position="75"/>
    </location>
</feature>
<feature type="binding site" evidence="17">
    <location>
        <position position="87"/>
    </location>
    <ligand>
        <name>Ca(2+)</name>
        <dbReference type="ChEBI" id="CHEBI:29108"/>
        <label>1</label>
    </ligand>
</feature>
<keyword evidence="10 20" id="KW-0560">Oxidoreductase</keyword>
<feature type="compositionally biased region" description="Basic and acidic residues" evidence="21">
    <location>
        <begin position="155"/>
        <end position="166"/>
    </location>
</feature>
<evidence type="ECO:0000256" key="10">
    <source>
        <dbReference type="ARBA" id="ARBA00023002"/>
    </source>
</evidence>
<feature type="disulfide bond" evidence="19">
    <location>
        <begin position="208"/>
        <end position="234"/>
    </location>
</feature>
<evidence type="ECO:0000256" key="3">
    <source>
        <dbReference type="ARBA" id="ARBA00006873"/>
    </source>
</evidence>
<keyword evidence="6 20" id="KW-0575">Peroxidase</keyword>
<evidence type="ECO:0000256" key="7">
    <source>
        <dbReference type="ARBA" id="ARBA00022617"/>
    </source>
</evidence>
<dbReference type="GO" id="GO:0006979">
    <property type="term" value="P:response to oxidative stress"/>
    <property type="evidence" value="ECO:0007669"/>
    <property type="project" value="UniProtKB-UniRule"/>
</dbReference>
<accession>A0A5N6RV52</accession>
<dbReference type="Gene3D" id="1.10.420.10">
    <property type="entry name" value="Peroxidase, domain 2"/>
    <property type="match status" value="1"/>
</dbReference>
<evidence type="ECO:0000256" key="13">
    <source>
        <dbReference type="ARBA" id="ARBA00023180"/>
    </source>
</evidence>
<dbReference type="GO" id="GO:0042744">
    <property type="term" value="P:hydrogen peroxide catabolic process"/>
    <property type="evidence" value="ECO:0007669"/>
    <property type="project" value="UniProtKB-KW"/>
</dbReference>
<feature type="active site" description="Proton acceptor" evidence="15">
    <location>
        <position position="79"/>
    </location>
</feature>
<keyword evidence="11 17" id="KW-0408">Iron</keyword>
<name>A0A5N6RV52_9ROSI</name>
<proteinExistence type="inferred from homology"/>
<comment type="function">
    <text evidence="2">Removal of H(2)O(2), oxidation of toxic reductants, biosynthesis and degradation of lignin, suberization, auxin catabolism, response to environmental stresses such as wounding, pathogen attack and oxidative stress. These functions might be dependent on each isozyme/isoform in each plant tissue.</text>
</comment>
<sequence>MPMRSPNLVKMVGGNFLGVILLVEIIAVMSGHSFGANGLSMNYYLTTCPFAEQIVRNTVFRALLADPTLAAGLVRMHFHDCFIQGCDGSILIDSTNDNTAEKDSPANLSVRGYEVIDAAKEQLEKMCPGVVSCADIVAMAARDSAGGPPYGIQNGRKDGRRSKAEDTFNLPPPTLNASQLITKFRQHGFSVEEMVALSGAHTLGVATCRAFKNRLSDVDPTLDEDFAKTLSKTCSSGDNAKQPFDETMNRFDNLYFNTLQRKAGVLTSDQTLFADSRTAGTVNRFAFNQAMFFASFQGAMIKMGALDVKQGSRGEVRKNCHKFN</sequence>
<evidence type="ECO:0000256" key="2">
    <source>
        <dbReference type="ARBA" id="ARBA00002322"/>
    </source>
</evidence>
<dbReference type="Proteomes" id="UP000327013">
    <property type="component" value="Chromosome 8"/>
</dbReference>
<evidence type="ECO:0000256" key="9">
    <source>
        <dbReference type="ARBA" id="ARBA00022837"/>
    </source>
</evidence>
<dbReference type="InterPro" id="IPR019793">
    <property type="entry name" value="Peroxidases_heam-ligand_BS"/>
</dbReference>